<dbReference type="Pfam" id="PF13302">
    <property type="entry name" value="Acetyltransf_3"/>
    <property type="match status" value="1"/>
</dbReference>
<accession>A0A9X1UXZ5</accession>
<gene>
    <name evidence="2" type="ORF">LU635_10455</name>
</gene>
<dbReference type="InterPro" id="IPR016181">
    <property type="entry name" value="Acyl_CoA_acyltransferase"/>
</dbReference>
<dbReference type="Gene3D" id="3.40.630.30">
    <property type="match status" value="1"/>
</dbReference>
<protein>
    <submittedName>
        <fullName evidence="2">GNAT family N-acetyltransferase</fullName>
    </submittedName>
</protein>
<dbReference type="InterPro" id="IPR000182">
    <property type="entry name" value="GNAT_dom"/>
</dbReference>
<comment type="caution">
    <text evidence="2">The sequence shown here is derived from an EMBL/GenBank/DDBJ whole genome shotgun (WGS) entry which is preliminary data.</text>
</comment>
<organism evidence="2 3">
    <name type="scientific">Christiangramia crocea</name>
    <dbReference type="NCBI Taxonomy" id="2904124"/>
    <lineage>
        <taxon>Bacteria</taxon>
        <taxon>Pseudomonadati</taxon>
        <taxon>Bacteroidota</taxon>
        <taxon>Flavobacteriia</taxon>
        <taxon>Flavobacteriales</taxon>
        <taxon>Flavobacteriaceae</taxon>
        <taxon>Christiangramia</taxon>
    </lineage>
</organism>
<dbReference type="GO" id="GO:0005737">
    <property type="term" value="C:cytoplasm"/>
    <property type="evidence" value="ECO:0007669"/>
    <property type="project" value="TreeGrafter"/>
</dbReference>
<name>A0A9X1UXZ5_9FLAO</name>
<proteinExistence type="predicted"/>
<feature type="domain" description="N-acetyltransferase" evidence="1">
    <location>
        <begin position="26"/>
        <end position="179"/>
    </location>
</feature>
<reference evidence="2" key="1">
    <citation type="submission" date="2021-12" db="EMBL/GenBank/DDBJ databases">
        <title>Description of Gramella crocea sp. nov., a new bacterium isolated from activated sludge.</title>
        <authorList>
            <person name="Zhang X."/>
        </authorList>
    </citation>
    <scope>NUCLEOTIDE SEQUENCE</scope>
    <source>
        <strain evidence="2">YB25</strain>
    </source>
</reference>
<dbReference type="RefSeq" id="WP_240098915.1">
    <property type="nucleotide sequence ID" value="NZ_JAJSON010000022.1"/>
</dbReference>
<evidence type="ECO:0000313" key="2">
    <source>
        <dbReference type="EMBL" id="MCG9972056.1"/>
    </source>
</evidence>
<dbReference type="EMBL" id="JAJSON010000022">
    <property type="protein sequence ID" value="MCG9972056.1"/>
    <property type="molecule type" value="Genomic_DNA"/>
</dbReference>
<dbReference type="Proteomes" id="UP001139344">
    <property type="component" value="Unassembled WGS sequence"/>
</dbReference>
<keyword evidence="3" id="KW-1185">Reference proteome</keyword>
<dbReference type="InterPro" id="IPR051531">
    <property type="entry name" value="N-acetyltransferase"/>
</dbReference>
<evidence type="ECO:0000259" key="1">
    <source>
        <dbReference type="PROSITE" id="PS51186"/>
    </source>
</evidence>
<dbReference type="PANTHER" id="PTHR43792:SF9">
    <property type="entry name" value="RIBOSOMAL-PROTEIN-ALANINE ACETYLTRANSFERASE"/>
    <property type="match status" value="1"/>
</dbReference>
<sequence length="180" mass="20954">MKSIKIPSLESERLLLNKIEAQDHGNIYKGLSHPQVIKYYGVQYSSFEETTEQMNWYSNLEKSNSGMWWAIRLKDSGDFCGAIGINDYQKEHNKAELGFWLLPEFWGKGFINESANTIINYLFKKLKLHRLEAYVEVENENSSNALKKLGFDYEGRMVDCEVKDGRYISVDLFAKLNPEY</sequence>
<dbReference type="PANTHER" id="PTHR43792">
    <property type="entry name" value="GNAT FAMILY, PUTATIVE (AFU_ORTHOLOGUE AFUA_3G00765)-RELATED-RELATED"/>
    <property type="match status" value="1"/>
</dbReference>
<dbReference type="PROSITE" id="PS51186">
    <property type="entry name" value="GNAT"/>
    <property type="match status" value="1"/>
</dbReference>
<dbReference type="GO" id="GO:0008999">
    <property type="term" value="F:protein-N-terminal-alanine acetyltransferase activity"/>
    <property type="evidence" value="ECO:0007669"/>
    <property type="project" value="TreeGrafter"/>
</dbReference>
<evidence type="ECO:0000313" key="3">
    <source>
        <dbReference type="Proteomes" id="UP001139344"/>
    </source>
</evidence>
<dbReference type="AlphaFoldDB" id="A0A9X1UXZ5"/>
<dbReference type="SUPFAM" id="SSF55729">
    <property type="entry name" value="Acyl-CoA N-acyltransferases (Nat)"/>
    <property type="match status" value="1"/>
</dbReference>